<dbReference type="RefSeq" id="WP_157746311.1">
    <property type="nucleotide sequence ID" value="NZ_LT607754.1"/>
</dbReference>
<keyword evidence="10" id="KW-1185">Reference proteome</keyword>
<evidence type="ECO:0000256" key="2">
    <source>
        <dbReference type="ARBA" id="ARBA00022475"/>
    </source>
</evidence>
<dbReference type="SMART" id="SM00327">
    <property type="entry name" value="VWA"/>
    <property type="match status" value="1"/>
</dbReference>
<keyword evidence="5 6" id="KW-0472">Membrane</keyword>
<accession>A0A1C5HY28</accession>
<feature type="transmembrane region" description="Helical" evidence="6">
    <location>
        <begin position="428"/>
        <end position="445"/>
    </location>
</feature>
<feature type="transmembrane region" description="Helical" evidence="6">
    <location>
        <begin position="604"/>
        <end position="626"/>
    </location>
</feature>
<keyword evidence="3 6" id="KW-0812">Transmembrane</keyword>
<evidence type="ECO:0000256" key="4">
    <source>
        <dbReference type="ARBA" id="ARBA00022989"/>
    </source>
</evidence>
<organism evidence="9 10">
    <name type="scientific">Micromonospora inositola</name>
    <dbReference type="NCBI Taxonomy" id="47865"/>
    <lineage>
        <taxon>Bacteria</taxon>
        <taxon>Bacillati</taxon>
        <taxon>Actinomycetota</taxon>
        <taxon>Actinomycetes</taxon>
        <taxon>Micromonosporales</taxon>
        <taxon>Micromonosporaceae</taxon>
        <taxon>Micromonospora</taxon>
    </lineage>
</organism>
<dbReference type="Pfam" id="PF13519">
    <property type="entry name" value="VWA_2"/>
    <property type="match status" value="1"/>
</dbReference>
<keyword evidence="2" id="KW-1003">Cell membrane</keyword>
<dbReference type="InterPro" id="IPR042094">
    <property type="entry name" value="T2SS_GspF_sf"/>
</dbReference>
<dbReference type="InterPro" id="IPR036465">
    <property type="entry name" value="vWFA_dom_sf"/>
</dbReference>
<evidence type="ECO:0000313" key="10">
    <source>
        <dbReference type="Proteomes" id="UP000198221"/>
    </source>
</evidence>
<evidence type="ECO:0000256" key="5">
    <source>
        <dbReference type="ARBA" id="ARBA00023136"/>
    </source>
</evidence>
<feature type="transmembrane region" description="Helical" evidence="6">
    <location>
        <begin position="407"/>
        <end position="422"/>
    </location>
</feature>
<feature type="transmembrane region" description="Helical" evidence="6">
    <location>
        <begin position="313"/>
        <end position="334"/>
    </location>
</feature>
<comment type="subcellular location">
    <subcellularLocation>
        <location evidence="1">Cell membrane</location>
        <topology evidence="1">Multi-pass membrane protein</topology>
    </subcellularLocation>
</comment>
<evidence type="ECO:0000256" key="1">
    <source>
        <dbReference type="ARBA" id="ARBA00004651"/>
    </source>
</evidence>
<protein>
    <submittedName>
        <fullName evidence="9">Tight adherence protein B</fullName>
    </submittedName>
</protein>
<feature type="transmembrane region" description="Helical" evidence="6">
    <location>
        <begin position="574"/>
        <end position="592"/>
    </location>
</feature>
<dbReference type="GO" id="GO:0005886">
    <property type="term" value="C:plasma membrane"/>
    <property type="evidence" value="ECO:0007669"/>
    <property type="project" value="UniProtKB-SubCell"/>
</dbReference>
<feature type="signal peptide" evidence="7">
    <location>
        <begin position="1"/>
        <end position="25"/>
    </location>
</feature>
<reference evidence="10" key="1">
    <citation type="submission" date="2016-06" db="EMBL/GenBank/DDBJ databases">
        <authorList>
            <person name="Varghese N."/>
            <person name="Submissions Spin"/>
        </authorList>
    </citation>
    <scope>NUCLEOTIDE SEQUENCE [LARGE SCALE GENOMIC DNA]</scope>
    <source>
        <strain evidence="10">DSM 43819</strain>
    </source>
</reference>
<sequence length="633" mass="65833">MTRRVGFAVLAALGFLLGTAAPALADQKLDVTVADVTPGQVQLVADVFGASVARTPPVTVAQDGRQLPSSVQGAEPSPAPGRTVVVVLDTSVAMAGARLPAAREGVLAFAERLPADVAVGVVTAAEKPAVLVRPTRDRSALRAALSDLRATGNAAVYAGLRLAAGAAKEAPDRRLLVVTAGRTTTGDPPDAVVRDLSAAGNRVDLVPVQVPAGGLTELRQLVTATGGTVRPAARAEAVGGALRAFAETFPLRLSITVNVPPELAGTAGNLTVAVGTGAGVARTSVPVQFASSAPSPATADRVLPALPVVRPGLIAVLVFGVLLVSTLLVVAGPMGSARERRLRQVERFRLPTSGARAGGGQVRPRPGGGPASTVLALSDRMARARGGEERVAKDLERAGMTLRPREWTAARAGATVAGALLLGLLGGVLAALLGAALGWLAAGLYRRVRGARRRQAFADLLPDTLQLVVGSLRSGFSLAQAIDAVVQDSPPGPLTVELGRAMAEVRLGSNLDDALERVAQRVENDDLAWAVMAIRIQRDTGGNLAEVLETTVETLRERDRLRRHVRALSAEGRLSAYVLIALPIVMAVWMLLTRRDYLSPLWTTPVGLIMLVGALVLMVVGIFWMARWIKVEV</sequence>
<dbReference type="OrthoDB" id="597333at2"/>
<dbReference type="PROSITE" id="PS50234">
    <property type="entry name" value="VWFA"/>
    <property type="match status" value="1"/>
</dbReference>
<dbReference type="SUPFAM" id="SSF53300">
    <property type="entry name" value="vWA-like"/>
    <property type="match status" value="1"/>
</dbReference>
<keyword evidence="4 6" id="KW-1133">Transmembrane helix</keyword>
<dbReference type="Proteomes" id="UP000198221">
    <property type="component" value="Chromosome I"/>
</dbReference>
<proteinExistence type="predicted"/>
<feature type="chain" id="PRO_5008718123" evidence="7">
    <location>
        <begin position="26"/>
        <end position="633"/>
    </location>
</feature>
<dbReference type="AlphaFoldDB" id="A0A1C5HY28"/>
<evidence type="ECO:0000313" key="9">
    <source>
        <dbReference type="EMBL" id="SCG50934.1"/>
    </source>
</evidence>
<dbReference type="Gene3D" id="3.40.50.410">
    <property type="entry name" value="von Willebrand factor, type A domain"/>
    <property type="match status" value="1"/>
</dbReference>
<dbReference type="Gene3D" id="1.20.81.30">
    <property type="entry name" value="Type II secretion system (T2SS), domain F"/>
    <property type="match status" value="1"/>
</dbReference>
<evidence type="ECO:0000256" key="7">
    <source>
        <dbReference type="SAM" id="SignalP"/>
    </source>
</evidence>
<keyword evidence="7" id="KW-0732">Signal</keyword>
<evidence type="ECO:0000259" key="8">
    <source>
        <dbReference type="PROSITE" id="PS50234"/>
    </source>
</evidence>
<dbReference type="InterPro" id="IPR002035">
    <property type="entry name" value="VWF_A"/>
</dbReference>
<name>A0A1C5HY28_9ACTN</name>
<dbReference type="CDD" id="cd00198">
    <property type="entry name" value="vWFA"/>
    <property type="match status" value="1"/>
</dbReference>
<dbReference type="PANTHER" id="PTHR35007:SF1">
    <property type="entry name" value="PILUS ASSEMBLY PROTEIN"/>
    <property type="match status" value="1"/>
</dbReference>
<gene>
    <name evidence="9" type="ORF">GA0070613_1981</name>
</gene>
<dbReference type="PANTHER" id="PTHR35007">
    <property type="entry name" value="INTEGRAL MEMBRANE PROTEIN-RELATED"/>
    <property type="match status" value="1"/>
</dbReference>
<dbReference type="InterPro" id="IPR018076">
    <property type="entry name" value="T2SS_GspF_dom"/>
</dbReference>
<evidence type="ECO:0000256" key="6">
    <source>
        <dbReference type="SAM" id="Phobius"/>
    </source>
</evidence>
<feature type="domain" description="VWFA" evidence="8">
    <location>
        <begin position="83"/>
        <end position="249"/>
    </location>
</feature>
<dbReference type="Pfam" id="PF00482">
    <property type="entry name" value="T2SSF"/>
    <property type="match status" value="1"/>
</dbReference>
<evidence type="ECO:0000256" key="3">
    <source>
        <dbReference type="ARBA" id="ARBA00022692"/>
    </source>
</evidence>
<dbReference type="EMBL" id="LT607754">
    <property type="protein sequence ID" value="SCG50934.1"/>
    <property type="molecule type" value="Genomic_DNA"/>
</dbReference>